<reference evidence="2 3" key="1">
    <citation type="submission" date="2018-08" db="EMBL/GenBank/DDBJ databases">
        <title>Aeromicrobium sp. M2KJ-4, whole genome shotgun sequence.</title>
        <authorList>
            <person name="Tuo L."/>
        </authorList>
    </citation>
    <scope>NUCLEOTIDE SEQUENCE [LARGE SCALE GENOMIC DNA]</scope>
    <source>
        <strain evidence="2 3">M2KJ-4</strain>
    </source>
</reference>
<sequence length="86" mass="9092">MSFVRAVRSPLVLSVVITVLLVVTSLGLTLVPPDASEPGTDELSALRPTGGEVAIWALAVVVLYVLVLAGVMLVRWLRRPGRTAGE</sequence>
<evidence type="ECO:0000313" key="2">
    <source>
        <dbReference type="EMBL" id="REK70871.1"/>
    </source>
</evidence>
<evidence type="ECO:0000256" key="1">
    <source>
        <dbReference type="SAM" id="Phobius"/>
    </source>
</evidence>
<dbReference type="RefSeq" id="WP_119705455.1">
    <property type="nucleotide sequence ID" value="NZ_JBHSOI010000002.1"/>
</dbReference>
<name>A0A371P4K8_9ACTN</name>
<keyword evidence="1" id="KW-0472">Membrane</keyword>
<keyword evidence="1" id="KW-1133">Transmembrane helix</keyword>
<feature type="transmembrane region" description="Helical" evidence="1">
    <location>
        <begin position="53"/>
        <end position="74"/>
    </location>
</feature>
<dbReference type="Proteomes" id="UP000265581">
    <property type="component" value="Unassembled WGS sequence"/>
</dbReference>
<feature type="transmembrane region" description="Helical" evidence="1">
    <location>
        <begin position="12"/>
        <end position="33"/>
    </location>
</feature>
<protein>
    <submittedName>
        <fullName evidence="2">Uncharacterized protein</fullName>
    </submittedName>
</protein>
<organism evidence="2 3">
    <name type="scientific">Aeromicrobium endophyticum</name>
    <dbReference type="NCBI Taxonomy" id="2292704"/>
    <lineage>
        <taxon>Bacteria</taxon>
        <taxon>Bacillati</taxon>
        <taxon>Actinomycetota</taxon>
        <taxon>Actinomycetes</taxon>
        <taxon>Propionibacteriales</taxon>
        <taxon>Nocardioidaceae</taxon>
        <taxon>Aeromicrobium</taxon>
    </lineage>
</organism>
<gene>
    <name evidence="2" type="ORF">DX116_17465</name>
</gene>
<accession>A0A371P4K8</accession>
<keyword evidence="3" id="KW-1185">Reference proteome</keyword>
<dbReference type="AlphaFoldDB" id="A0A371P4K8"/>
<comment type="caution">
    <text evidence="2">The sequence shown here is derived from an EMBL/GenBank/DDBJ whole genome shotgun (WGS) entry which is preliminary data.</text>
</comment>
<proteinExistence type="predicted"/>
<dbReference type="EMBL" id="QUBR01000002">
    <property type="protein sequence ID" value="REK70871.1"/>
    <property type="molecule type" value="Genomic_DNA"/>
</dbReference>
<evidence type="ECO:0000313" key="3">
    <source>
        <dbReference type="Proteomes" id="UP000265581"/>
    </source>
</evidence>
<keyword evidence="1" id="KW-0812">Transmembrane</keyword>